<feature type="transmembrane region" description="Helical" evidence="1">
    <location>
        <begin position="116"/>
        <end position="133"/>
    </location>
</feature>
<dbReference type="RefSeq" id="WP_205110744.1">
    <property type="nucleotide sequence ID" value="NZ_BAAAHT010000014.1"/>
</dbReference>
<feature type="transmembrane region" description="Helical" evidence="1">
    <location>
        <begin position="269"/>
        <end position="292"/>
    </location>
</feature>
<evidence type="ECO:0000313" key="3">
    <source>
        <dbReference type="Proteomes" id="UP000776164"/>
    </source>
</evidence>
<keyword evidence="1" id="KW-0472">Membrane</keyword>
<keyword evidence="3" id="KW-1185">Reference proteome</keyword>
<accession>A0ABS2L8E7</accession>
<keyword evidence="1" id="KW-1133">Transmembrane helix</keyword>
<gene>
    <name evidence="2" type="ORF">JOE66_003002</name>
</gene>
<dbReference type="EMBL" id="JAFBBU010000001">
    <property type="protein sequence ID" value="MBM7473368.1"/>
    <property type="molecule type" value="Genomic_DNA"/>
</dbReference>
<evidence type="ECO:0000256" key="1">
    <source>
        <dbReference type="SAM" id="Phobius"/>
    </source>
</evidence>
<name>A0ABS2L8E7_9MICO</name>
<reference evidence="2 3" key="1">
    <citation type="submission" date="2021-01" db="EMBL/GenBank/DDBJ databases">
        <title>Sequencing the genomes of 1000 actinobacteria strains.</title>
        <authorList>
            <person name="Klenk H.-P."/>
        </authorList>
    </citation>
    <scope>NUCLEOTIDE SEQUENCE [LARGE SCALE GENOMIC DNA]</scope>
    <source>
        <strain evidence="2 3">DSM 13057</strain>
    </source>
</reference>
<keyword evidence="1" id="KW-0812">Transmembrane</keyword>
<proteinExistence type="predicted"/>
<comment type="caution">
    <text evidence="2">The sequence shown here is derived from an EMBL/GenBank/DDBJ whole genome shotgun (WGS) entry which is preliminary data.</text>
</comment>
<feature type="transmembrane region" description="Helical" evidence="1">
    <location>
        <begin position="139"/>
        <end position="158"/>
    </location>
</feature>
<protein>
    <submittedName>
        <fullName evidence="2">Tight adherence protein B</fullName>
    </submittedName>
</protein>
<sequence length="297" mass="29778">MLVEAGVSPVGAWSYLAGTAVGTERTRSSEAVIATVAGALERGAPLDLAIAAAARACDPRTRQAWSAVAAAWSVATVSGAPVSVCLRHFAAALVELGDIQRSIDVALSAPVLSARLMSALPVLGLALGTVLGFDTVSTLVSTLPGLVCLGSGAGLLLASRWWNSVLVASAMPSLSLPGITLELTAVALSGGVSLDRAGRVVAEALASNRLEDLGAQGRLDAVLDLSRRAGVPAAELLRAEGAQARRAALAVSQARAATLGVRLTVPMGVCVLPAFMLLGVAPLLLGVIATTLGSPGN</sequence>
<organism evidence="2 3">
    <name type="scientific">Subtercola frigoramans</name>
    <dbReference type="NCBI Taxonomy" id="120298"/>
    <lineage>
        <taxon>Bacteria</taxon>
        <taxon>Bacillati</taxon>
        <taxon>Actinomycetota</taxon>
        <taxon>Actinomycetes</taxon>
        <taxon>Micrococcales</taxon>
        <taxon>Microbacteriaceae</taxon>
        <taxon>Subtercola</taxon>
    </lineage>
</organism>
<dbReference type="Proteomes" id="UP000776164">
    <property type="component" value="Unassembled WGS sequence"/>
</dbReference>
<evidence type="ECO:0000313" key="2">
    <source>
        <dbReference type="EMBL" id="MBM7473368.1"/>
    </source>
</evidence>